<dbReference type="InterPro" id="IPR011989">
    <property type="entry name" value="ARM-like"/>
</dbReference>
<dbReference type="GO" id="GO:0009786">
    <property type="term" value="P:regulation of asymmetric cell division"/>
    <property type="evidence" value="ECO:0007669"/>
    <property type="project" value="TreeGrafter"/>
</dbReference>
<dbReference type="GO" id="GO:0045176">
    <property type="term" value="P:apical protein localization"/>
    <property type="evidence" value="ECO:0007669"/>
    <property type="project" value="TreeGrafter"/>
</dbReference>
<evidence type="ECO:0000259" key="2">
    <source>
        <dbReference type="Pfam" id="PF19427"/>
    </source>
</evidence>
<dbReference type="Gene3D" id="1.25.10.10">
    <property type="entry name" value="Leucine-rich Repeat Variant"/>
    <property type="match status" value="1"/>
</dbReference>
<feature type="region of interest" description="Disordered" evidence="1">
    <location>
        <begin position="1"/>
        <end position="93"/>
    </location>
</feature>
<dbReference type="AlphaFoldDB" id="A0A1B6DEH4"/>
<gene>
    <name evidence="3" type="ORF">g.19450</name>
</gene>
<accession>A0A1B6DEH4</accession>
<dbReference type="GO" id="GO:0000132">
    <property type="term" value="P:establishment of mitotic spindle orientation"/>
    <property type="evidence" value="ECO:0007669"/>
    <property type="project" value="TreeGrafter"/>
</dbReference>
<dbReference type="InterPro" id="IPR039921">
    <property type="entry name" value="Inscuteable"/>
</dbReference>
<dbReference type="PANTHER" id="PTHR21386:SF0">
    <property type="entry name" value="PROTEIN INSCUTEABLE HOMOLOG"/>
    <property type="match status" value="1"/>
</dbReference>
<evidence type="ECO:0000313" key="3">
    <source>
        <dbReference type="EMBL" id="JAS24046.1"/>
    </source>
</evidence>
<evidence type="ECO:0000256" key="1">
    <source>
        <dbReference type="SAM" id="MobiDB-lite"/>
    </source>
</evidence>
<feature type="region of interest" description="Disordered" evidence="1">
    <location>
        <begin position="165"/>
        <end position="185"/>
    </location>
</feature>
<dbReference type="SMART" id="SM00185">
    <property type="entry name" value="ARM"/>
    <property type="match status" value="3"/>
</dbReference>
<dbReference type="InterPro" id="IPR016024">
    <property type="entry name" value="ARM-type_fold"/>
</dbReference>
<dbReference type="Gene3D" id="6.20.200.10">
    <property type="entry name" value="Inscuteable LGN-binding domain"/>
    <property type="match status" value="1"/>
</dbReference>
<dbReference type="GO" id="GO:0008356">
    <property type="term" value="P:asymmetric cell division"/>
    <property type="evidence" value="ECO:0007669"/>
    <property type="project" value="InterPro"/>
</dbReference>
<sequence>MGEFRRSRSKVWWSSYPDDEDDEVPSSPPSLPGWGPGVSLNSDRGSPSNGSHKSQDSGFSDSEGSSPGTKVSDVPKNNEDETEEKEERVVHPRLLPETPIARIPRVCLVGYRNRPTLSGTGKLNNTWTGSAFSSIPGERRCTDKINLSSDCVLTGVNTEERVYCENQTTKEESEENSGTLKPPETQEKIVNIIDKNESIDETNRSIEDNESTKNETAMFIGDLQTAPSVPSSPVVSLSLPSSPSIKRHSHSVPEIPVESYFPCLDSSWSSGRSVDFNEPPGQPVHCSTPKSTPLLRIQPRGSRVTRRPLIFHKNFESRKQEEPPVQKWLEELKTLYEPECMTTLQSKSLTADLTRQVTVLTAISSEAVQLLQNRTKIISLEFTKLYRQVESQKFNHIGPLVQSLVGHIKEFLQISKDANVNQENLTSASNLLMNIASSANIDHLALTTSITTLGKCFTRLVDDLLVNQIKVLVNVLEDPASNLSLLSALSSLTGLGLEGPHLGQLLCKCSGIRALLTLCIDSRSLSVRTAALRTLALVCSCTQAIRQFEKAGGVEILTEVLTDEKRSEVELTEAASVLAQITAPWVEDNHSIEGLTQQLTSLVASLTRIVYKTNSSSSLLLSAAALCHLSLLEPQCVWALLECNTAGTLLVAIRKQGPNASVFLQEQAAGLITNMAAVPEARPHLAKHRAVVALLCFLQVRHSPLQRGPEIAAAERLQHKSAIALSRLCSDVAVADQVVELQGVISLVRLCKEESERNYSDGVLVACLAALRKIVANCGNKVIKDLNAAELVEPRLLDSFLIYSSKQESYV</sequence>
<dbReference type="CDD" id="cd21966">
    <property type="entry name" value="INSC_LBD"/>
    <property type="match status" value="1"/>
</dbReference>
<dbReference type="PANTHER" id="PTHR21386">
    <property type="entry name" value="INSCUTEABLE"/>
    <property type="match status" value="1"/>
</dbReference>
<feature type="domain" description="Protein inscuteable homologue C-terminal" evidence="2">
    <location>
        <begin position="445"/>
        <end position="811"/>
    </location>
</feature>
<proteinExistence type="predicted"/>
<dbReference type="GO" id="GO:0045179">
    <property type="term" value="C:apical cortex"/>
    <property type="evidence" value="ECO:0007669"/>
    <property type="project" value="TreeGrafter"/>
</dbReference>
<feature type="compositionally biased region" description="Polar residues" evidence="1">
    <location>
        <begin position="41"/>
        <end position="69"/>
    </location>
</feature>
<protein>
    <recommendedName>
        <fullName evidence="2">Protein inscuteable homologue C-terminal domain-containing protein</fullName>
    </recommendedName>
</protein>
<reference evidence="3" key="1">
    <citation type="submission" date="2015-12" db="EMBL/GenBank/DDBJ databases">
        <title>De novo transcriptome assembly of four potential Pierce s Disease insect vectors from Arizona vineyards.</title>
        <authorList>
            <person name="Tassone E.E."/>
        </authorList>
    </citation>
    <scope>NUCLEOTIDE SEQUENCE</scope>
</reference>
<name>A0A1B6DEH4_9HEMI</name>
<dbReference type="Pfam" id="PF19427">
    <property type="entry name" value="Insc_C"/>
    <property type="match status" value="1"/>
</dbReference>
<dbReference type="InterPro" id="IPR045789">
    <property type="entry name" value="Insc_C"/>
</dbReference>
<dbReference type="SUPFAM" id="SSF48371">
    <property type="entry name" value="ARM repeat"/>
    <property type="match status" value="1"/>
</dbReference>
<dbReference type="EMBL" id="GEDC01013252">
    <property type="protein sequence ID" value="JAS24046.1"/>
    <property type="molecule type" value="Transcribed_RNA"/>
</dbReference>
<dbReference type="InterPro" id="IPR000225">
    <property type="entry name" value="Armadillo"/>
</dbReference>
<dbReference type="InterPro" id="IPR038205">
    <property type="entry name" value="INSC_LBD_sf"/>
</dbReference>
<organism evidence="3">
    <name type="scientific">Clastoptera arizonana</name>
    <name type="common">Arizona spittle bug</name>
    <dbReference type="NCBI Taxonomy" id="38151"/>
    <lineage>
        <taxon>Eukaryota</taxon>
        <taxon>Metazoa</taxon>
        <taxon>Ecdysozoa</taxon>
        <taxon>Arthropoda</taxon>
        <taxon>Hexapoda</taxon>
        <taxon>Insecta</taxon>
        <taxon>Pterygota</taxon>
        <taxon>Neoptera</taxon>
        <taxon>Paraneoptera</taxon>
        <taxon>Hemiptera</taxon>
        <taxon>Auchenorrhyncha</taxon>
        <taxon>Cercopoidea</taxon>
        <taxon>Clastopteridae</taxon>
        <taxon>Clastoptera</taxon>
    </lineage>
</organism>
<dbReference type="GO" id="GO:0008093">
    <property type="term" value="F:cytoskeletal anchor activity"/>
    <property type="evidence" value="ECO:0007669"/>
    <property type="project" value="TreeGrafter"/>
</dbReference>